<evidence type="ECO:0000256" key="2">
    <source>
        <dbReference type="ARBA" id="ARBA00022801"/>
    </source>
</evidence>
<organism evidence="6 7">
    <name type="scientific">Brachybacterium tyrofermentans</name>
    <dbReference type="NCBI Taxonomy" id="47848"/>
    <lineage>
        <taxon>Bacteria</taxon>
        <taxon>Bacillati</taxon>
        <taxon>Actinomycetota</taxon>
        <taxon>Actinomycetes</taxon>
        <taxon>Micrococcales</taxon>
        <taxon>Dermabacteraceae</taxon>
        <taxon>Brachybacterium</taxon>
    </lineage>
</organism>
<dbReference type="InterPro" id="IPR004843">
    <property type="entry name" value="Calcineurin-like_PHP"/>
</dbReference>
<proteinExistence type="inferred from homology"/>
<evidence type="ECO:0000313" key="7">
    <source>
        <dbReference type="Proteomes" id="UP001595937"/>
    </source>
</evidence>
<dbReference type="SUPFAM" id="SSF56300">
    <property type="entry name" value="Metallo-dependent phosphatases"/>
    <property type="match status" value="1"/>
</dbReference>
<evidence type="ECO:0000313" key="6">
    <source>
        <dbReference type="EMBL" id="MFC5298690.1"/>
    </source>
</evidence>
<name>A0ABW0FJW6_9MICO</name>
<evidence type="ECO:0000256" key="3">
    <source>
        <dbReference type="ARBA" id="ARBA00023004"/>
    </source>
</evidence>
<evidence type="ECO:0000259" key="5">
    <source>
        <dbReference type="Pfam" id="PF00149"/>
    </source>
</evidence>
<evidence type="ECO:0000256" key="1">
    <source>
        <dbReference type="ARBA" id="ARBA00022723"/>
    </source>
</evidence>
<sequence>MRILHLSDTHLYGDPAARHYDRIDTTAALRGLLERFDAVTGLDAIVHTGDVSEDGTAESYRLLHEILEPFAAAKDATLAVVMGNHDVSATYGETIALGDRGTSVQDRVVAVPGGGRIVVLDSSVPGAGYGHLEPEQLTWLGEVLAGPAQGAPGERDAAAGEPATGGTVLAIHHPPLVGATKLLRGLDLDGLDELAGVLEGTDVRIVLSGHYHHEMTGAIAGIPVHVVPGITNVVDPVTSGDREQSRAQSGASLIEIGQGAPRVVTSVFPNLGDDLDDAEIPVYDFGPEQVTAIVEAAGR</sequence>
<protein>
    <submittedName>
        <fullName evidence="6">Metallophosphoesterase family protein</fullName>
        <ecNumber evidence="6">3.1.-.-</ecNumber>
    </submittedName>
</protein>
<dbReference type="RefSeq" id="WP_343926039.1">
    <property type="nucleotide sequence ID" value="NZ_BAAAIR010000049.1"/>
</dbReference>
<evidence type="ECO:0000256" key="4">
    <source>
        <dbReference type="ARBA" id="ARBA00025742"/>
    </source>
</evidence>
<keyword evidence="2 6" id="KW-0378">Hydrolase</keyword>
<keyword evidence="1" id="KW-0479">Metal-binding</keyword>
<gene>
    <name evidence="6" type="ORF">ACFPK8_14345</name>
</gene>
<dbReference type="PANTHER" id="PTHR42988:SF2">
    <property type="entry name" value="CYCLIC NUCLEOTIDE PHOSPHODIESTERASE CBUA0032-RELATED"/>
    <property type="match status" value="1"/>
</dbReference>
<dbReference type="Gene3D" id="3.60.21.10">
    <property type="match status" value="1"/>
</dbReference>
<dbReference type="GeneID" id="303298903"/>
<dbReference type="GO" id="GO:0016787">
    <property type="term" value="F:hydrolase activity"/>
    <property type="evidence" value="ECO:0007669"/>
    <property type="project" value="UniProtKB-KW"/>
</dbReference>
<feature type="domain" description="Calcineurin-like phosphoesterase" evidence="5">
    <location>
        <begin position="1"/>
        <end position="213"/>
    </location>
</feature>
<comment type="caution">
    <text evidence="6">The sequence shown here is derived from an EMBL/GenBank/DDBJ whole genome shotgun (WGS) entry which is preliminary data.</text>
</comment>
<dbReference type="PANTHER" id="PTHR42988">
    <property type="entry name" value="PHOSPHOHYDROLASE"/>
    <property type="match status" value="1"/>
</dbReference>
<keyword evidence="3" id="KW-0408">Iron</keyword>
<dbReference type="EC" id="3.1.-.-" evidence="6"/>
<reference evidence="7" key="1">
    <citation type="journal article" date="2019" name="Int. J. Syst. Evol. Microbiol.">
        <title>The Global Catalogue of Microorganisms (GCM) 10K type strain sequencing project: providing services to taxonomists for standard genome sequencing and annotation.</title>
        <authorList>
            <consortium name="The Broad Institute Genomics Platform"/>
            <consortium name="The Broad Institute Genome Sequencing Center for Infectious Disease"/>
            <person name="Wu L."/>
            <person name="Ma J."/>
        </authorList>
    </citation>
    <scope>NUCLEOTIDE SEQUENCE [LARGE SCALE GENOMIC DNA]</scope>
    <source>
        <strain evidence="7">CGMCC 1.16455</strain>
    </source>
</reference>
<dbReference type="Pfam" id="PF00149">
    <property type="entry name" value="Metallophos"/>
    <property type="match status" value="1"/>
</dbReference>
<accession>A0ABW0FJW6</accession>
<dbReference type="InterPro" id="IPR050884">
    <property type="entry name" value="CNP_phosphodiesterase-III"/>
</dbReference>
<keyword evidence="7" id="KW-1185">Reference proteome</keyword>
<dbReference type="EMBL" id="JBHSLN010000079">
    <property type="protein sequence ID" value="MFC5298690.1"/>
    <property type="molecule type" value="Genomic_DNA"/>
</dbReference>
<dbReference type="InterPro" id="IPR029052">
    <property type="entry name" value="Metallo-depent_PP-like"/>
</dbReference>
<comment type="similarity">
    <text evidence="4">Belongs to the cyclic nucleotide phosphodiesterase class-III family.</text>
</comment>
<dbReference type="Proteomes" id="UP001595937">
    <property type="component" value="Unassembled WGS sequence"/>
</dbReference>